<dbReference type="GO" id="GO:0004725">
    <property type="term" value="F:protein tyrosine phosphatase activity"/>
    <property type="evidence" value="ECO:0007669"/>
    <property type="project" value="UniProtKB-EC"/>
</dbReference>
<protein>
    <submittedName>
        <fullName evidence="3">Tyrosine-protein phosphatase</fullName>
        <ecNumber evidence="3">3.1.3.48</ecNumber>
    </submittedName>
</protein>
<dbReference type="InterPro" id="IPR029021">
    <property type="entry name" value="Prot-tyrosine_phosphatase-like"/>
</dbReference>
<evidence type="ECO:0000259" key="2">
    <source>
        <dbReference type="PROSITE" id="PS50056"/>
    </source>
</evidence>
<dbReference type="PANTHER" id="PTHR31126:SF1">
    <property type="entry name" value="TYROSINE SPECIFIC PROTEIN PHOSPHATASES DOMAIN-CONTAINING PROTEIN"/>
    <property type="match status" value="1"/>
</dbReference>
<dbReference type="InterPro" id="IPR016130">
    <property type="entry name" value="Tyr_Pase_AS"/>
</dbReference>
<gene>
    <name evidence="3" type="ORF">Q3V37_19150</name>
</gene>
<organism evidence="3 4">
    <name type="scientific">Micromonospora profundi</name>
    <dbReference type="NCBI Taxonomy" id="1420889"/>
    <lineage>
        <taxon>Bacteria</taxon>
        <taxon>Bacillati</taxon>
        <taxon>Actinomycetota</taxon>
        <taxon>Actinomycetes</taxon>
        <taxon>Micromonosporales</taxon>
        <taxon>Micromonosporaceae</taxon>
        <taxon>Micromonospora</taxon>
    </lineage>
</organism>
<dbReference type="AlphaFoldDB" id="A0AAJ6HR58"/>
<name>A0AAJ6HR58_9ACTN</name>
<sequence>MSVHAPLNFRDLGGLPTVDGGRVRPGAVYRSATPVFLDPDEAETFREVTGIRVRVDLRGRREIAETSERDRLTGGLRIMHLPFGRSTLRPVHPDPGVRLAEHYADMLVVSAATITTAVRQAVDARENPLLVHCTAGKDRTGVVVAVLLAALGVPARNVVEDYARTREHLVAIWNQARLLPEWEKRIASLPEEAHTAEPASMEHFLALVQERHGGVAAWLATQGFGADDLDALRAALVE</sequence>
<proteinExistence type="inferred from homology"/>
<comment type="similarity">
    <text evidence="1">Belongs to the protein-tyrosine phosphatase family.</text>
</comment>
<dbReference type="SUPFAM" id="SSF52799">
    <property type="entry name" value="(Phosphotyrosine protein) phosphatases II"/>
    <property type="match status" value="1"/>
</dbReference>
<feature type="domain" description="Tyrosine specific protein phosphatases" evidence="2">
    <location>
        <begin position="112"/>
        <end position="177"/>
    </location>
</feature>
<dbReference type="RefSeq" id="WP_306270976.1">
    <property type="nucleotide sequence ID" value="NZ_CP130472.1"/>
</dbReference>
<evidence type="ECO:0000256" key="1">
    <source>
        <dbReference type="ARBA" id="ARBA00009580"/>
    </source>
</evidence>
<dbReference type="EMBL" id="CP130472">
    <property type="protein sequence ID" value="WLS43518.1"/>
    <property type="molecule type" value="Genomic_DNA"/>
</dbReference>
<dbReference type="InterPro" id="IPR000387">
    <property type="entry name" value="Tyr_Pase_dom"/>
</dbReference>
<dbReference type="PROSITE" id="PS00383">
    <property type="entry name" value="TYR_PHOSPHATASE_1"/>
    <property type="match status" value="1"/>
</dbReference>
<keyword evidence="3" id="KW-0378">Hydrolase</keyword>
<accession>A0AAJ6HR58</accession>
<dbReference type="Pfam" id="PF13350">
    <property type="entry name" value="Y_phosphatase3"/>
    <property type="match status" value="1"/>
</dbReference>
<reference evidence="3 4" key="1">
    <citation type="submission" date="2023-07" db="EMBL/GenBank/DDBJ databases">
        <title>Micromonospora profundi TRM 95458 converts glycerol to a new osmotic compound.</title>
        <authorList>
            <person name="Lu D."/>
        </authorList>
    </citation>
    <scope>NUCLEOTIDE SEQUENCE [LARGE SCALE GENOMIC DNA]</scope>
    <source>
        <strain evidence="3 4">TRM95458</strain>
    </source>
</reference>
<dbReference type="Proteomes" id="UP001235874">
    <property type="component" value="Chromosome"/>
</dbReference>
<dbReference type="EC" id="3.1.3.48" evidence="3"/>
<evidence type="ECO:0000313" key="4">
    <source>
        <dbReference type="Proteomes" id="UP001235874"/>
    </source>
</evidence>
<dbReference type="PANTHER" id="PTHR31126">
    <property type="entry name" value="TYROSINE-PROTEIN PHOSPHATASE"/>
    <property type="match status" value="1"/>
</dbReference>
<dbReference type="InterPro" id="IPR026893">
    <property type="entry name" value="Tyr/Ser_Pase_IphP-type"/>
</dbReference>
<keyword evidence="4" id="KW-1185">Reference proteome</keyword>
<dbReference type="Gene3D" id="3.90.190.10">
    <property type="entry name" value="Protein tyrosine phosphatase superfamily"/>
    <property type="match status" value="1"/>
</dbReference>
<dbReference type="KEGG" id="mprn:Q3V37_19150"/>
<dbReference type="PROSITE" id="PS50056">
    <property type="entry name" value="TYR_PHOSPHATASE_2"/>
    <property type="match status" value="1"/>
</dbReference>
<evidence type="ECO:0000313" key="3">
    <source>
        <dbReference type="EMBL" id="WLS43518.1"/>
    </source>
</evidence>